<evidence type="ECO:0000256" key="2">
    <source>
        <dbReference type="ARBA" id="ARBA00008467"/>
    </source>
</evidence>
<keyword evidence="6" id="KW-0443">Lipid metabolism</keyword>
<comment type="similarity">
    <text evidence="2">Belongs to the thiolase-like superfamily. Beta-ketoacyl-ACP synthases family.</text>
</comment>
<accession>A0A7Y2EE13</accession>
<reference evidence="11 12" key="1">
    <citation type="submission" date="2020-03" db="EMBL/GenBank/DDBJ databases">
        <title>Metabolic flexibility allows generalist bacteria to become dominant in a frequently disturbed ecosystem.</title>
        <authorList>
            <person name="Chen Y.-J."/>
            <person name="Leung P.M."/>
            <person name="Bay S.K."/>
            <person name="Hugenholtz P."/>
            <person name="Kessler A.J."/>
            <person name="Shelley G."/>
            <person name="Waite D.W."/>
            <person name="Cook P.L."/>
            <person name="Greening C."/>
        </authorList>
    </citation>
    <scope>NUCLEOTIDE SEQUENCE [LARGE SCALE GENOMIC DNA]</scope>
    <source>
        <strain evidence="11">SS_bin_28</strain>
    </source>
</reference>
<evidence type="ECO:0000259" key="10">
    <source>
        <dbReference type="PROSITE" id="PS52004"/>
    </source>
</evidence>
<dbReference type="PROSITE" id="PS52004">
    <property type="entry name" value="KS3_2"/>
    <property type="match status" value="1"/>
</dbReference>
<dbReference type="InterPro" id="IPR017568">
    <property type="entry name" value="3-oxoacyl-ACP_synth-2"/>
</dbReference>
<keyword evidence="4 11" id="KW-0808">Transferase</keyword>
<name>A0A7Y2EE13_UNCEI</name>
<dbReference type="InterPro" id="IPR016039">
    <property type="entry name" value="Thiolase-like"/>
</dbReference>
<evidence type="ECO:0000256" key="7">
    <source>
        <dbReference type="ARBA" id="ARBA00023160"/>
    </source>
</evidence>
<dbReference type="GO" id="GO:0006633">
    <property type="term" value="P:fatty acid biosynthetic process"/>
    <property type="evidence" value="ECO:0007669"/>
    <property type="project" value="UniProtKB-UniRule"/>
</dbReference>
<comment type="caution">
    <text evidence="11">The sequence shown here is derived from an EMBL/GenBank/DDBJ whole genome shotgun (WGS) entry which is preliminary data.</text>
</comment>
<dbReference type="InterPro" id="IPR014030">
    <property type="entry name" value="Ketoacyl_synth_N"/>
</dbReference>
<dbReference type="SMART" id="SM00825">
    <property type="entry name" value="PKS_KS"/>
    <property type="match status" value="1"/>
</dbReference>
<dbReference type="EMBL" id="JABDJR010000227">
    <property type="protein sequence ID" value="NNF06298.1"/>
    <property type="molecule type" value="Genomic_DNA"/>
</dbReference>
<dbReference type="GO" id="GO:0005829">
    <property type="term" value="C:cytosol"/>
    <property type="evidence" value="ECO:0007669"/>
    <property type="project" value="TreeGrafter"/>
</dbReference>
<keyword evidence="7" id="KW-0275">Fatty acid biosynthesis</keyword>
<dbReference type="AlphaFoldDB" id="A0A7Y2EE13"/>
<organism evidence="11 12">
    <name type="scientific">Eiseniibacteriota bacterium</name>
    <dbReference type="NCBI Taxonomy" id="2212470"/>
    <lineage>
        <taxon>Bacteria</taxon>
        <taxon>Candidatus Eiseniibacteriota</taxon>
    </lineage>
</organism>
<dbReference type="Pfam" id="PF00109">
    <property type="entry name" value="ketoacyl-synt"/>
    <property type="match status" value="1"/>
</dbReference>
<evidence type="ECO:0000256" key="6">
    <source>
        <dbReference type="ARBA" id="ARBA00023098"/>
    </source>
</evidence>
<proteinExistence type="inferred from homology"/>
<dbReference type="PANTHER" id="PTHR11712">
    <property type="entry name" value="POLYKETIDE SYNTHASE-RELATED"/>
    <property type="match status" value="1"/>
</dbReference>
<dbReference type="InterPro" id="IPR000794">
    <property type="entry name" value="Beta-ketoacyl_synthase"/>
</dbReference>
<dbReference type="Pfam" id="PF02801">
    <property type="entry name" value="Ketoacyl-synt_C"/>
    <property type="match status" value="1"/>
</dbReference>
<dbReference type="InterPro" id="IPR018201">
    <property type="entry name" value="Ketoacyl_synth_AS"/>
</dbReference>
<evidence type="ECO:0000256" key="9">
    <source>
        <dbReference type="NCBIfam" id="TIGR03150"/>
    </source>
</evidence>
<evidence type="ECO:0000256" key="5">
    <source>
        <dbReference type="ARBA" id="ARBA00022832"/>
    </source>
</evidence>
<keyword evidence="8 11" id="KW-0012">Acyltransferase</keyword>
<dbReference type="GO" id="GO:0004315">
    <property type="term" value="F:3-oxoacyl-[acyl-carrier-protein] synthase activity"/>
    <property type="evidence" value="ECO:0007669"/>
    <property type="project" value="UniProtKB-UniRule"/>
</dbReference>
<evidence type="ECO:0000256" key="8">
    <source>
        <dbReference type="ARBA" id="ARBA00023315"/>
    </source>
</evidence>
<evidence type="ECO:0000313" key="12">
    <source>
        <dbReference type="Proteomes" id="UP000547674"/>
    </source>
</evidence>
<evidence type="ECO:0000256" key="4">
    <source>
        <dbReference type="ARBA" id="ARBA00022679"/>
    </source>
</evidence>
<dbReference type="UniPathway" id="UPA00094"/>
<dbReference type="Gene3D" id="3.40.47.10">
    <property type="match status" value="1"/>
</dbReference>
<dbReference type="SUPFAM" id="SSF53901">
    <property type="entry name" value="Thiolase-like"/>
    <property type="match status" value="2"/>
</dbReference>
<evidence type="ECO:0000256" key="1">
    <source>
        <dbReference type="ARBA" id="ARBA00005194"/>
    </source>
</evidence>
<dbReference type="NCBIfam" id="NF005589">
    <property type="entry name" value="PRK07314.1"/>
    <property type="match status" value="1"/>
</dbReference>
<dbReference type="PANTHER" id="PTHR11712:SF336">
    <property type="entry name" value="3-OXOACYL-[ACYL-CARRIER-PROTEIN] SYNTHASE, MITOCHONDRIAL"/>
    <property type="match status" value="1"/>
</dbReference>
<dbReference type="EC" id="2.3.1.179" evidence="9"/>
<comment type="pathway">
    <text evidence="1">Lipid metabolism; fatty acid biosynthesis.</text>
</comment>
<feature type="non-terminal residue" evidence="11">
    <location>
        <position position="1"/>
    </location>
</feature>
<gene>
    <name evidence="11" type="primary">fabF</name>
    <name evidence="11" type="ORF">HKN21_06030</name>
</gene>
<sequence length="318" mass="33187">PNPERSGTIVGTGIGGIITFEAQHKIMLERGPGRVSPFFIPMMIANMASGQVSIRFNLQGPNFTTVSACASGAHAIGEAFHAIRHGQADLMVAGGSEATVTKLCYAGFCAEKAMSTRNDDPSAASRPFDAERDGFVMGEGAGIVVLESENHAKNRGARIYAEVAGYGLSADAFHITAPSPGGEGATRAMTLAVKDAEMALEDVGYINAHGTSTPLNDKTETLAVKNVFGEHAKSLALGSTKSMTGHLLGAAGGIEMVASTLAIHRGILPPTINYENPDPDCDLDCVPNEARETRVEAALSNSLGFGGHNVCLALRRYS</sequence>
<dbReference type="CDD" id="cd00834">
    <property type="entry name" value="KAS_I_II"/>
    <property type="match status" value="1"/>
</dbReference>
<keyword evidence="3" id="KW-0444">Lipid biosynthesis</keyword>
<feature type="domain" description="Ketosynthase family 3 (KS3)" evidence="10">
    <location>
        <begin position="1"/>
        <end position="316"/>
    </location>
</feature>
<dbReference type="InterPro" id="IPR020841">
    <property type="entry name" value="PKS_Beta-ketoAc_synthase_dom"/>
</dbReference>
<protein>
    <recommendedName>
        <fullName evidence="9">Beta-ketoacyl-ACP synthase II</fullName>
        <ecNumber evidence="9">2.3.1.179</ecNumber>
    </recommendedName>
</protein>
<dbReference type="NCBIfam" id="TIGR03150">
    <property type="entry name" value="fabF"/>
    <property type="match status" value="1"/>
</dbReference>
<keyword evidence="5" id="KW-0276">Fatty acid metabolism</keyword>
<dbReference type="FunFam" id="3.40.47.10:FF:000029">
    <property type="entry name" value="3-oxoacyl-[acyl-carrier-protein] synthase 1"/>
    <property type="match status" value="1"/>
</dbReference>
<evidence type="ECO:0000256" key="3">
    <source>
        <dbReference type="ARBA" id="ARBA00022516"/>
    </source>
</evidence>
<dbReference type="Proteomes" id="UP000547674">
    <property type="component" value="Unassembled WGS sequence"/>
</dbReference>
<dbReference type="InterPro" id="IPR014031">
    <property type="entry name" value="Ketoacyl_synth_C"/>
</dbReference>
<dbReference type="PROSITE" id="PS00606">
    <property type="entry name" value="KS3_1"/>
    <property type="match status" value="1"/>
</dbReference>
<evidence type="ECO:0000313" key="11">
    <source>
        <dbReference type="EMBL" id="NNF06298.1"/>
    </source>
</evidence>